<dbReference type="InterPro" id="IPR013546">
    <property type="entry name" value="PII_UdlTrfase/GS_AdlTrfase"/>
</dbReference>
<dbReference type="Gene3D" id="3.30.460.10">
    <property type="entry name" value="Beta Polymerase, domain 2"/>
    <property type="match status" value="2"/>
</dbReference>
<evidence type="ECO:0000256" key="6">
    <source>
        <dbReference type="ARBA" id="ARBA00023268"/>
    </source>
</evidence>
<organism evidence="9">
    <name type="scientific">freshwater metagenome</name>
    <dbReference type="NCBI Taxonomy" id="449393"/>
    <lineage>
        <taxon>unclassified sequences</taxon>
        <taxon>metagenomes</taxon>
        <taxon>ecological metagenomes</taxon>
    </lineage>
</organism>
<keyword evidence="5" id="KW-0460">Magnesium</keyword>
<dbReference type="SUPFAM" id="SSF81301">
    <property type="entry name" value="Nucleotidyltransferase"/>
    <property type="match status" value="2"/>
</dbReference>
<reference evidence="9" key="1">
    <citation type="submission" date="2020-05" db="EMBL/GenBank/DDBJ databases">
        <authorList>
            <person name="Chiriac C."/>
            <person name="Salcher M."/>
            <person name="Ghai R."/>
            <person name="Kavagutti S V."/>
        </authorList>
    </citation>
    <scope>NUCLEOTIDE SEQUENCE</scope>
</reference>
<dbReference type="PANTHER" id="PTHR30621">
    <property type="entry name" value="GLUTAMINE SYNTHETASE ADENYLYLTRANSFERASE"/>
    <property type="match status" value="1"/>
</dbReference>
<dbReference type="InterPro" id="IPR023057">
    <property type="entry name" value="GlnE"/>
</dbReference>
<feature type="domain" description="PII-uridylyltransferase/Glutamine-synthetase adenylyltransferase" evidence="8">
    <location>
        <begin position="852"/>
        <end position="992"/>
    </location>
</feature>
<dbReference type="GO" id="GO:0005524">
    <property type="term" value="F:ATP binding"/>
    <property type="evidence" value="ECO:0007669"/>
    <property type="project" value="UniProtKB-KW"/>
</dbReference>
<dbReference type="AlphaFoldDB" id="A0A6J6SS35"/>
<dbReference type="HAMAP" id="MF_00802">
    <property type="entry name" value="GlnE"/>
    <property type="match status" value="1"/>
</dbReference>
<feature type="domain" description="PII-uridylyltransferase/Glutamine-synthetase adenylyltransferase" evidence="8">
    <location>
        <begin position="348"/>
        <end position="488"/>
    </location>
</feature>
<evidence type="ECO:0000256" key="1">
    <source>
        <dbReference type="ARBA" id="ARBA00022679"/>
    </source>
</evidence>
<gene>
    <name evidence="9" type="ORF">UFOPK2761_01033</name>
</gene>
<name>A0A6J6SS35_9ZZZZ</name>
<evidence type="ECO:0000256" key="5">
    <source>
        <dbReference type="ARBA" id="ARBA00022842"/>
    </source>
</evidence>
<dbReference type="InterPro" id="IPR005190">
    <property type="entry name" value="GlnE_rpt_dom"/>
</dbReference>
<keyword evidence="3" id="KW-0547">Nucleotide-binding</keyword>
<dbReference type="GO" id="GO:0000820">
    <property type="term" value="P:regulation of glutamine family amino acid metabolic process"/>
    <property type="evidence" value="ECO:0007669"/>
    <property type="project" value="TreeGrafter"/>
</dbReference>
<evidence type="ECO:0000259" key="7">
    <source>
        <dbReference type="Pfam" id="PF03710"/>
    </source>
</evidence>
<dbReference type="Pfam" id="PF03710">
    <property type="entry name" value="GlnE"/>
    <property type="match status" value="2"/>
</dbReference>
<dbReference type="CDD" id="cd05401">
    <property type="entry name" value="NT_GlnE_GlnD_like"/>
    <property type="match status" value="2"/>
</dbReference>
<dbReference type="SUPFAM" id="SSF81593">
    <property type="entry name" value="Nucleotidyltransferase substrate binding subunit/domain"/>
    <property type="match status" value="2"/>
</dbReference>
<keyword evidence="4" id="KW-0067">ATP-binding</keyword>
<dbReference type="GO" id="GO:0008882">
    <property type="term" value="F:[glutamate-ammonia-ligase] adenylyltransferase activity"/>
    <property type="evidence" value="ECO:0007669"/>
    <property type="project" value="InterPro"/>
</dbReference>
<evidence type="ECO:0000256" key="2">
    <source>
        <dbReference type="ARBA" id="ARBA00022695"/>
    </source>
</evidence>
<dbReference type="GO" id="GO:0005829">
    <property type="term" value="C:cytosol"/>
    <property type="evidence" value="ECO:0007669"/>
    <property type="project" value="TreeGrafter"/>
</dbReference>
<evidence type="ECO:0000259" key="8">
    <source>
        <dbReference type="Pfam" id="PF08335"/>
    </source>
</evidence>
<protein>
    <submittedName>
        <fullName evidence="9">Unannotated protein</fullName>
    </submittedName>
</protein>
<keyword evidence="6" id="KW-0511">Multifunctional enzyme</keyword>
<evidence type="ECO:0000256" key="4">
    <source>
        <dbReference type="ARBA" id="ARBA00022840"/>
    </source>
</evidence>
<keyword evidence="2" id="KW-0548">Nucleotidyltransferase</keyword>
<dbReference type="InterPro" id="IPR043519">
    <property type="entry name" value="NT_sf"/>
</dbReference>
<dbReference type="Gene3D" id="1.20.120.330">
    <property type="entry name" value="Nucleotidyltransferases domain 2"/>
    <property type="match status" value="2"/>
</dbReference>
<accession>A0A6J6SS35</accession>
<keyword evidence="1" id="KW-0808">Transferase</keyword>
<proteinExistence type="inferred from homology"/>
<dbReference type="PANTHER" id="PTHR30621:SF0">
    <property type="entry name" value="BIFUNCTIONAL GLUTAMINE SYNTHETASE ADENYLYLTRANSFERASE_ADENYLYL-REMOVING ENZYME"/>
    <property type="match status" value="1"/>
</dbReference>
<feature type="domain" description="Glutamate-ammonia ligase adenylyltransferase repeated" evidence="7">
    <location>
        <begin position="593"/>
        <end position="829"/>
    </location>
</feature>
<evidence type="ECO:0000256" key="3">
    <source>
        <dbReference type="ARBA" id="ARBA00022741"/>
    </source>
</evidence>
<dbReference type="Pfam" id="PF08335">
    <property type="entry name" value="GlnD_UR_UTase"/>
    <property type="match status" value="2"/>
</dbReference>
<sequence>MSRDATSKGALLRLGFTDPERAAEHVAQLGAGAEELLWTLGRTADPDLALQQLVRLRQAAGEQDADPDGLLAELVDDEGTAMRLLSVLGASEALGDHLCRHPDQWRELVDPTLGSTRPAAYAVREGLLRAVGADPVDPTPTATLADHEALDAMRVEYRRVLLRLAARDLAHHLGVDDAAAELSDLAAATLEAALAVARQRVGESAALARLAVVAMGKCGGHELNYVSDVDVIFVYEPVEGAPPDQANRAATQLAAQLMRACSDPTGEGEIWPVDANLRPEGRNGPLVRTLESHRGYYERWASTWEFQALLKARAVAGDLELGRQYVEMVQPLVWTAAGRERFVEDTQAMRRRVLEHIPAKEAERQLKLGSGGLRDVEFAVQLLQMVHGKADEQIRMPTTLSALAALTERGYIGREDGVAMHDSYAFLRTLEHRLQLHRLQRTHVVPDDEDALRRLGRSMGFLKSSAAGLQDQWQRHRVEVRRLHQKLFYRPLLSAVARIPGEEARLSPEAARDRLAALGYADPSAALRHLEALTAGVSRAAHIQRALLPAMLEWFAEGPDPDAGLFGFRRISEAMGSTPWYLATLRDEGEVAQRMAAVLSTSRYATMLLEREPAGVRMLGEDLSPLGAEVVTEEMRAGAARRDDVESAVRSIRGVRRRELFRIAAGDLLGLTDVDAVGAGLSRLTDATLTAALEVVEDSVRRARGLDEAPTRFAIVAMGRYGGFELSYGSDADVLFVHDPVPGAEAQVAAGYAQAVANELRRLLSLPGGDPPLELDADLRPEGRQGPLVRTLDAYAAYYAGWSQVWEAQALLRADAVVGDQDVRRRFTEMADPLRFPEGGITDDQVLEVRRIKARVDRERLPRGADPQTHLKLGRGGLADIEWTVQLLQMRHAGQVPALRTPRTLEALAAARDAGLVDEDEAALLQQAWRRVSRTRNAVTLVRGKPSDQLPSDPRERAAVASILGYPEGSSEAMVDDHLRHTRTAHAVVDRIFWET</sequence>
<feature type="domain" description="Glutamate-ammonia ligase adenylyltransferase repeated" evidence="7">
    <location>
        <begin position="83"/>
        <end position="324"/>
    </location>
</feature>
<dbReference type="EMBL" id="CAEZYQ010000006">
    <property type="protein sequence ID" value="CAB4737721.1"/>
    <property type="molecule type" value="Genomic_DNA"/>
</dbReference>
<dbReference type="NCBIfam" id="NF010707">
    <property type="entry name" value="PRK14109.1"/>
    <property type="match status" value="1"/>
</dbReference>
<evidence type="ECO:0000313" key="9">
    <source>
        <dbReference type="EMBL" id="CAB4737721.1"/>
    </source>
</evidence>